<evidence type="ECO:0000313" key="2">
    <source>
        <dbReference type="EMBL" id="AJG23532.1"/>
    </source>
</evidence>
<accession>A0A0C4YD08</accession>
<evidence type="ECO:0000256" key="1">
    <source>
        <dbReference type="SAM" id="Phobius"/>
    </source>
</evidence>
<keyword evidence="3" id="KW-1185">Reference proteome</keyword>
<reference evidence="2 3" key="1">
    <citation type="journal article" date="2015" name="Genome Announc.">
        <title>Complete Genome Sequence of Cupriavidus basilensis 4G11, Isolated from the Oak Ridge Field Research Center Site.</title>
        <authorList>
            <person name="Ray J."/>
            <person name="Waters R.J."/>
            <person name="Skerker J.M."/>
            <person name="Kuehl J.V."/>
            <person name="Price M.N."/>
            <person name="Huang J."/>
            <person name="Chakraborty R."/>
            <person name="Arkin A.P."/>
            <person name="Deutschbauer A."/>
        </authorList>
    </citation>
    <scope>NUCLEOTIDE SEQUENCE [LARGE SCALE GENOMIC DNA]</scope>
    <source>
        <strain evidence="2">4G11</strain>
    </source>
</reference>
<feature type="transmembrane region" description="Helical" evidence="1">
    <location>
        <begin position="20"/>
        <end position="38"/>
    </location>
</feature>
<organism evidence="2 3">
    <name type="scientific">Cupriavidus basilensis</name>
    <dbReference type="NCBI Taxonomy" id="68895"/>
    <lineage>
        <taxon>Bacteria</taxon>
        <taxon>Pseudomonadati</taxon>
        <taxon>Pseudomonadota</taxon>
        <taxon>Betaproteobacteria</taxon>
        <taxon>Burkholderiales</taxon>
        <taxon>Burkholderiaceae</taxon>
        <taxon>Cupriavidus</taxon>
    </lineage>
</organism>
<name>A0A0C4YD08_9BURK</name>
<dbReference type="KEGG" id="cbw:RR42_s1944"/>
<keyword evidence="1" id="KW-1133">Transmembrane helix</keyword>
<evidence type="ECO:0000313" key="3">
    <source>
        <dbReference type="Proteomes" id="UP000031843"/>
    </source>
</evidence>
<keyword evidence="1" id="KW-0812">Transmembrane</keyword>
<keyword evidence="1" id="KW-0472">Membrane</keyword>
<dbReference type="Proteomes" id="UP000031843">
    <property type="component" value="Chromosome secondary"/>
</dbReference>
<sequence length="53" mass="6463">MLPYWPLPEYHSDFHGRYYAMPGLVLPPWLALPYVYFVDRLRRTIHSGRRSNR</sequence>
<proteinExistence type="predicted"/>
<gene>
    <name evidence="2" type="ORF">RR42_s1944</name>
</gene>
<dbReference type="RefSeq" id="WP_158408324.1">
    <property type="nucleotide sequence ID" value="NZ_CP010537.1"/>
</dbReference>
<dbReference type="AlphaFoldDB" id="A0A0C4YD08"/>
<dbReference type="EMBL" id="CP010537">
    <property type="protein sequence ID" value="AJG23532.1"/>
    <property type="molecule type" value="Genomic_DNA"/>
</dbReference>
<protein>
    <submittedName>
        <fullName evidence="2">Uncharacterized protein</fullName>
    </submittedName>
</protein>
<dbReference type="OrthoDB" id="9809773at2"/>